<accession>A0A1M5CZ10</accession>
<evidence type="ECO:0000313" key="1">
    <source>
        <dbReference type="EMBL" id="SHF59969.1"/>
    </source>
</evidence>
<dbReference type="Proteomes" id="UP000183988">
    <property type="component" value="Unassembled WGS sequence"/>
</dbReference>
<dbReference type="RefSeq" id="WP_072887557.1">
    <property type="nucleotide sequence ID" value="NZ_FQVW01000001.1"/>
</dbReference>
<reference evidence="1 2" key="1">
    <citation type="submission" date="2016-11" db="EMBL/GenBank/DDBJ databases">
        <authorList>
            <person name="Jaros S."/>
            <person name="Januszkiewicz K."/>
            <person name="Wedrychowicz H."/>
        </authorList>
    </citation>
    <scope>NUCLEOTIDE SEQUENCE [LARGE SCALE GENOMIC DNA]</scope>
    <source>
        <strain evidence="1 2">IBRC-M 10683</strain>
    </source>
</reference>
<proteinExistence type="predicted"/>
<dbReference type="NCBIfam" id="TIGR02833">
    <property type="entry name" value="spore_III_AB"/>
    <property type="match status" value="1"/>
</dbReference>
<name>A0A1M5CZ10_9BACI</name>
<dbReference type="AlphaFoldDB" id="A0A1M5CZ10"/>
<dbReference type="STRING" id="930117.SAMN05216225_1001453"/>
<sequence length="170" mass="19773">MKWIGAILFILTTTWVGFEWSQSLTRRPKQIRQLKNALQILEAEILYSQLPLRDAFLTISNQIPDPTKSFFLQLAEEMTTNNNDFGSIWKNSVDSYISKSSLNQTEKEILIQFGQTLGQHDFTQQQKHIQLTLHHLERELQEAIDNHYKYSNMAKTLGFLCGIFIVLLLI</sequence>
<keyword evidence="2" id="KW-1185">Reference proteome</keyword>
<evidence type="ECO:0000313" key="2">
    <source>
        <dbReference type="Proteomes" id="UP000183988"/>
    </source>
</evidence>
<organism evidence="1 2">
    <name type="scientific">Ornithinibacillus halophilus</name>
    <dbReference type="NCBI Taxonomy" id="930117"/>
    <lineage>
        <taxon>Bacteria</taxon>
        <taxon>Bacillati</taxon>
        <taxon>Bacillota</taxon>
        <taxon>Bacilli</taxon>
        <taxon>Bacillales</taxon>
        <taxon>Bacillaceae</taxon>
        <taxon>Ornithinibacillus</taxon>
    </lineage>
</organism>
<dbReference type="PIRSF" id="PIRSF021435">
    <property type="entry name" value="SpoIIIAB"/>
    <property type="match status" value="1"/>
</dbReference>
<protein>
    <submittedName>
        <fullName evidence="1">Stage III sporulation protein AB</fullName>
    </submittedName>
</protein>
<gene>
    <name evidence="1" type="ORF">SAMN05216225_1001453</name>
</gene>
<dbReference type="Pfam" id="PF09548">
    <property type="entry name" value="Spore_III_AB"/>
    <property type="match status" value="1"/>
</dbReference>
<dbReference type="OrthoDB" id="1957909at2"/>
<dbReference type="EMBL" id="FQVW01000001">
    <property type="protein sequence ID" value="SHF59969.1"/>
    <property type="molecule type" value="Genomic_DNA"/>
</dbReference>
<dbReference type="InterPro" id="IPR014198">
    <property type="entry name" value="Spore_III_AB"/>
</dbReference>